<dbReference type="Proteomes" id="UP001140562">
    <property type="component" value="Unassembled WGS sequence"/>
</dbReference>
<sequence length="418" mass="46545">MPEGYGLPLSSILVFDLPPVRTLHNPPEQIIAGHSSWRTLLNHGESNWLRFDCEATSRSTVACLFFSSGTTGLPKLTKLSHYNLVAQHTLAFEHFPRPFVLKRLIALPMFHAATAPSTHISPLRSGHPQVIMRRYNPGIFLAMCAKHSITDLTLVPPQVISLLAHPIPTSKKRELLKSVRLAYGGAAPLDAVTQSKFQDLMPKGSPFTQVMGMTETSCFASLLPYPEDDDTGSVGRFLPNLDVKLLDDNGKELQDYSRPGELAIRGPSVTEGYVGVPRERDFDAEGYLRTGDILYRDQASGLWYIVDRKKEMIKVRGFQVAPKELEGVLLEHAGIADAAVIGIKNAEGVELPRAYIVRKKDVVLGKGDVEKWIENRLARYKWLAGSVRFVDTIPKSSSGKVLKRLLRENLEQERETKL</sequence>
<evidence type="ECO:0000259" key="1">
    <source>
        <dbReference type="Pfam" id="PF00501"/>
    </source>
</evidence>
<proteinExistence type="predicted"/>
<dbReference type="Gene3D" id="3.40.50.12780">
    <property type="entry name" value="N-terminal domain of ligase-like"/>
    <property type="match status" value="1"/>
</dbReference>
<name>A0A9W9BVK6_9PLEO</name>
<dbReference type="InterPro" id="IPR020845">
    <property type="entry name" value="AMP-binding_CS"/>
</dbReference>
<dbReference type="SUPFAM" id="SSF56801">
    <property type="entry name" value="Acetyl-CoA synthetase-like"/>
    <property type="match status" value="1"/>
</dbReference>
<dbReference type="GO" id="GO:0016405">
    <property type="term" value="F:CoA-ligase activity"/>
    <property type="evidence" value="ECO:0007669"/>
    <property type="project" value="TreeGrafter"/>
</dbReference>
<dbReference type="Pfam" id="PF13193">
    <property type="entry name" value="AMP-binding_C"/>
    <property type="match status" value="1"/>
</dbReference>
<reference evidence="3" key="1">
    <citation type="submission" date="2022-10" db="EMBL/GenBank/DDBJ databases">
        <title>Tapping the CABI collections for fungal endophytes: first genome assemblies for Collariella, Neodidymelliopsis, Ascochyta clinopodiicola, Didymella pomorum, Didymosphaeria variabile, Neocosmospora piperis and Neocucurbitaria cava.</title>
        <authorList>
            <person name="Hill R."/>
        </authorList>
    </citation>
    <scope>NUCLEOTIDE SEQUENCE</scope>
    <source>
        <strain evidence="3">IMI 360193</strain>
    </source>
</reference>
<dbReference type="Pfam" id="PF00501">
    <property type="entry name" value="AMP-binding"/>
    <property type="match status" value="1"/>
</dbReference>
<gene>
    <name evidence="3" type="ORF">N0V87_009868</name>
</gene>
<dbReference type="InterPro" id="IPR000873">
    <property type="entry name" value="AMP-dep_synth/lig_dom"/>
</dbReference>
<comment type="caution">
    <text evidence="3">The sequence shown here is derived from an EMBL/GenBank/DDBJ whole genome shotgun (WGS) entry which is preliminary data.</text>
</comment>
<dbReference type="InterPro" id="IPR025110">
    <property type="entry name" value="AMP-bd_C"/>
</dbReference>
<dbReference type="EMBL" id="JAPEUV010000187">
    <property type="protein sequence ID" value="KAJ4330584.1"/>
    <property type="molecule type" value="Genomic_DNA"/>
</dbReference>
<accession>A0A9W9BVK6</accession>
<keyword evidence="4" id="KW-1185">Reference proteome</keyword>
<dbReference type="AlphaFoldDB" id="A0A9W9BVK6"/>
<dbReference type="InterPro" id="IPR045851">
    <property type="entry name" value="AMP-bd_C_sf"/>
</dbReference>
<evidence type="ECO:0000259" key="2">
    <source>
        <dbReference type="Pfam" id="PF13193"/>
    </source>
</evidence>
<dbReference type="GO" id="GO:0019748">
    <property type="term" value="P:secondary metabolic process"/>
    <property type="evidence" value="ECO:0007669"/>
    <property type="project" value="TreeGrafter"/>
</dbReference>
<feature type="domain" description="AMP-dependent synthetase/ligase" evidence="1">
    <location>
        <begin position="52"/>
        <end position="273"/>
    </location>
</feature>
<evidence type="ECO:0000313" key="4">
    <source>
        <dbReference type="Proteomes" id="UP001140562"/>
    </source>
</evidence>
<dbReference type="PROSITE" id="PS00455">
    <property type="entry name" value="AMP_BINDING"/>
    <property type="match status" value="1"/>
</dbReference>
<dbReference type="PANTHER" id="PTHR24096:SF265">
    <property type="entry name" value="ENZYME, PUTATIVE (AFU_ORTHOLOGUE AFUA_5G14270)-RELATED"/>
    <property type="match status" value="1"/>
</dbReference>
<protein>
    <recommendedName>
        <fullName evidence="5">4-coumarate--CoA ligase</fullName>
    </recommendedName>
</protein>
<dbReference type="PANTHER" id="PTHR24096">
    <property type="entry name" value="LONG-CHAIN-FATTY-ACID--COA LIGASE"/>
    <property type="match status" value="1"/>
</dbReference>
<evidence type="ECO:0008006" key="5">
    <source>
        <dbReference type="Google" id="ProtNLM"/>
    </source>
</evidence>
<feature type="domain" description="AMP-binding enzyme C-terminal" evidence="2">
    <location>
        <begin position="324"/>
        <end position="400"/>
    </location>
</feature>
<organism evidence="3 4">
    <name type="scientific">Didymella glomerata</name>
    <dbReference type="NCBI Taxonomy" id="749621"/>
    <lineage>
        <taxon>Eukaryota</taxon>
        <taxon>Fungi</taxon>
        <taxon>Dikarya</taxon>
        <taxon>Ascomycota</taxon>
        <taxon>Pezizomycotina</taxon>
        <taxon>Dothideomycetes</taxon>
        <taxon>Pleosporomycetidae</taxon>
        <taxon>Pleosporales</taxon>
        <taxon>Pleosporineae</taxon>
        <taxon>Didymellaceae</taxon>
        <taxon>Didymella</taxon>
    </lineage>
</organism>
<dbReference type="OrthoDB" id="6509636at2759"/>
<dbReference type="InterPro" id="IPR042099">
    <property type="entry name" value="ANL_N_sf"/>
</dbReference>
<evidence type="ECO:0000313" key="3">
    <source>
        <dbReference type="EMBL" id="KAJ4330584.1"/>
    </source>
</evidence>
<dbReference type="Gene3D" id="3.30.300.30">
    <property type="match status" value="1"/>
</dbReference>